<evidence type="ECO:0000313" key="1">
    <source>
        <dbReference type="EMBL" id="QBK86123.1"/>
    </source>
</evidence>
<proteinExistence type="predicted"/>
<reference evidence="1" key="1">
    <citation type="journal article" date="2019" name="MBio">
        <title>Virus Genomes from Deep Sea Sediments Expand the Ocean Megavirome and Support Independent Origins of Viral Gigantism.</title>
        <authorList>
            <person name="Backstrom D."/>
            <person name="Yutin N."/>
            <person name="Jorgensen S.L."/>
            <person name="Dharamshi J."/>
            <person name="Homa F."/>
            <person name="Zaremba-Niedwiedzka K."/>
            <person name="Spang A."/>
            <person name="Wolf Y.I."/>
            <person name="Koonin E.V."/>
            <person name="Ettema T.J."/>
        </authorList>
    </citation>
    <scope>NUCLEOTIDE SEQUENCE</scope>
</reference>
<accession>A0A481YS87</accession>
<gene>
    <name evidence="1" type="ORF">LCMAC101_07180</name>
</gene>
<name>A0A481YS87_9VIRU</name>
<protein>
    <submittedName>
        <fullName evidence="1">Zn-finger protein</fullName>
    </submittedName>
</protein>
<organism evidence="1">
    <name type="scientific">Marseillevirus LCMAC101</name>
    <dbReference type="NCBI Taxonomy" id="2506602"/>
    <lineage>
        <taxon>Viruses</taxon>
        <taxon>Varidnaviria</taxon>
        <taxon>Bamfordvirae</taxon>
        <taxon>Nucleocytoviricota</taxon>
        <taxon>Megaviricetes</taxon>
        <taxon>Pimascovirales</taxon>
        <taxon>Pimascovirales incertae sedis</taxon>
        <taxon>Marseilleviridae</taxon>
    </lineage>
</organism>
<dbReference type="EMBL" id="MK500330">
    <property type="protein sequence ID" value="QBK86123.1"/>
    <property type="molecule type" value="Genomic_DNA"/>
</dbReference>
<sequence>MTGEIVHSFSKVISNGLFYSHESNPMNFSVDRIDSSKGYSLENIQLVGQKVNIIKGDLQTEDFVEFCRKVVNYFPINNK</sequence>
<dbReference type="Gene3D" id="3.30.40.220">
    <property type="match status" value="1"/>
</dbReference>